<protein>
    <submittedName>
        <fullName evidence="2">Uu.00g050700.m01.CDS01</fullName>
    </submittedName>
</protein>
<feature type="compositionally biased region" description="Basic residues" evidence="1">
    <location>
        <begin position="176"/>
        <end position="187"/>
    </location>
</feature>
<feature type="region of interest" description="Disordered" evidence="1">
    <location>
        <begin position="1"/>
        <end position="21"/>
    </location>
</feature>
<reference evidence="2" key="1">
    <citation type="submission" date="2023-10" db="EMBL/GenBank/DDBJ databases">
        <authorList>
            <person name="Hackl T."/>
        </authorList>
    </citation>
    <scope>NUCLEOTIDE SEQUENCE</scope>
</reference>
<sequence>MQPQDHESTPDRVAGSEPPIPRLFPTRCIHAGLKLSERLDITISAFNTYEKSIKPMDETLRMACEVMRNSLLRDMLPRLDTYRDQLLQARAMTAFDPDDDSANAAPPTRWDQIPAYLERIARVIDRELPSMSPEEASFQVPLKTPFTTPGQDVPSASHIHEPAPTTTTTRQAPKTVKQKKKIKIRVK</sequence>
<feature type="compositionally biased region" description="Basic and acidic residues" evidence="1">
    <location>
        <begin position="1"/>
        <end position="10"/>
    </location>
</feature>
<keyword evidence="3" id="KW-1185">Reference proteome</keyword>
<name>A0AAI8YMM6_9PEZI</name>
<evidence type="ECO:0000313" key="2">
    <source>
        <dbReference type="EMBL" id="CAJ2510367.1"/>
    </source>
</evidence>
<gene>
    <name evidence="2" type="ORF">KHLLAP_LOCUS10835</name>
</gene>
<accession>A0AAI8YMM6</accession>
<evidence type="ECO:0000256" key="1">
    <source>
        <dbReference type="SAM" id="MobiDB-lite"/>
    </source>
</evidence>
<dbReference type="AlphaFoldDB" id="A0AAI8YMM6"/>
<dbReference type="Proteomes" id="UP001295740">
    <property type="component" value="Unassembled WGS sequence"/>
</dbReference>
<organism evidence="2 3">
    <name type="scientific">Anthostomella pinea</name>
    <dbReference type="NCBI Taxonomy" id="933095"/>
    <lineage>
        <taxon>Eukaryota</taxon>
        <taxon>Fungi</taxon>
        <taxon>Dikarya</taxon>
        <taxon>Ascomycota</taxon>
        <taxon>Pezizomycotina</taxon>
        <taxon>Sordariomycetes</taxon>
        <taxon>Xylariomycetidae</taxon>
        <taxon>Xylariales</taxon>
        <taxon>Xylariaceae</taxon>
        <taxon>Anthostomella</taxon>
    </lineage>
</organism>
<evidence type="ECO:0000313" key="3">
    <source>
        <dbReference type="Proteomes" id="UP001295740"/>
    </source>
</evidence>
<comment type="caution">
    <text evidence="2">The sequence shown here is derived from an EMBL/GenBank/DDBJ whole genome shotgun (WGS) entry which is preliminary data.</text>
</comment>
<feature type="region of interest" description="Disordered" evidence="1">
    <location>
        <begin position="143"/>
        <end position="187"/>
    </location>
</feature>
<dbReference type="EMBL" id="CAUWAG010000014">
    <property type="protein sequence ID" value="CAJ2510367.1"/>
    <property type="molecule type" value="Genomic_DNA"/>
</dbReference>
<proteinExistence type="predicted"/>